<protein>
    <submittedName>
        <fullName evidence="1">Uncharacterized protein</fullName>
    </submittedName>
</protein>
<dbReference type="EMBL" id="JABAGI010000001">
    <property type="protein sequence ID" value="NME61203.1"/>
    <property type="molecule type" value="Genomic_DNA"/>
</dbReference>
<reference evidence="1 2" key="1">
    <citation type="submission" date="2020-04" db="EMBL/GenBank/DDBJ databases">
        <authorList>
            <person name="Hitch T.C.A."/>
            <person name="Wylensek D."/>
            <person name="Clavel T."/>
        </authorList>
    </citation>
    <scope>NUCLEOTIDE SEQUENCE [LARGE SCALE GENOMIC DNA]</scope>
    <source>
        <strain evidence="1 2">BSM-130-P53-3C</strain>
    </source>
</reference>
<accession>A0A7X9RK71</accession>
<gene>
    <name evidence="1" type="ORF">HF844_00005</name>
</gene>
<proteinExistence type="predicted"/>
<evidence type="ECO:0000313" key="1">
    <source>
        <dbReference type="EMBL" id="NME61203.1"/>
    </source>
</evidence>
<organism evidence="1 2">
    <name type="scientific">Bifidobacterium thermophilum</name>
    <dbReference type="NCBI Taxonomy" id="33905"/>
    <lineage>
        <taxon>Bacteria</taxon>
        <taxon>Bacillati</taxon>
        <taxon>Actinomycetota</taxon>
        <taxon>Actinomycetes</taxon>
        <taxon>Bifidobacteriales</taxon>
        <taxon>Bifidobacteriaceae</taxon>
        <taxon>Bifidobacterium</taxon>
    </lineage>
</organism>
<evidence type="ECO:0000313" key="2">
    <source>
        <dbReference type="Proteomes" id="UP000588369"/>
    </source>
</evidence>
<comment type="caution">
    <text evidence="1">The sequence shown here is derived from an EMBL/GenBank/DDBJ whole genome shotgun (WGS) entry which is preliminary data.</text>
</comment>
<feature type="non-terminal residue" evidence="1">
    <location>
        <position position="104"/>
    </location>
</feature>
<dbReference type="Proteomes" id="UP000588369">
    <property type="component" value="Unassembled WGS sequence"/>
</dbReference>
<name>A0A7X9RK71_9BIFI</name>
<dbReference type="AlphaFoldDB" id="A0A7X9RK71"/>
<sequence>MTFLENVFLLCLTDGQKKIIQGETVHDMRRADAQERDDIVGQAAVAVHALLREQRRRRRQRAGSRRIPRVPCLGYRPDDACAGRRDARGVTAHVHPSHPMVLAC</sequence>